<dbReference type="Proteomes" id="UP000269154">
    <property type="component" value="Unassembled WGS sequence"/>
</dbReference>
<name>A0A3N6PHE3_9CYAN</name>
<evidence type="ECO:0000313" key="4">
    <source>
        <dbReference type="Proteomes" id="UP000269154"/>
    </source>
</evidence>
<evidence type="ECO:0000259" key="2">
    <source>
        <dbReference type="Pfam" id="PF07589"/>
    </source>
</evidence>
<feature type="region of interest" description="Disordered" evidence="1">
    <location>
        <begin position="1"/>
        <end position="22"/>
    </location>
</feature>
<feature type="domain" description="Ice-binding protein C-terminal" evidence="2">
    <location>
        <begin position="14"/>
        <end position="36"/>
    </location>
</feature>
<accession>A0A3N6PHE3</accession>
<organism evidence="3 4">
    <name type="scientific">Okeania hirsuta</name>
    <dbReference type="NCBI Taxonomy" id="1458930"/>
    <lineage>
        <taxon>Bacteria</taxon>
        <taxon>Bacillati</taxon>
        <taxon>Cyanobacteriota</taxon>
        <taxon>Cyanophyceae</taxon>
        <taxon>Oscillatoriophycideae</taxon>
        <taxon>Oscillatoriales</taxon>
        <taxon>Microcoleaceae</taxon>
        <taxon>Okeania</taxon>
    </lineage>
</organism>
<evidence type="ECO:0000256" key="1">
    <source>
        <dbReference type="SAM" id="MobiDB-lite"/>
    </source>
</evidence>
<gene>
    <name evidence="3" type="ORF">D5R40_06945</name>
</gene>
<protein>
    <submittedName>
        <fullName evidence="3">PEP-CTERM sorting domain-containing protein</fullName>
    </submittedName>
</protein>
<dbReference type="AlphaFoldDB" id="A0A3N6PHE3"/>
<dbReference type="OrthoDB" id="40313at1150"/>
<dbReference type="InterPro" id="IPR013424">
    <property type="entry name" value="Ice-binding_C"/>
</dbReference>
<comment type="caution">
    <text evidence="3">The sequence shown here is derived from an EMBL/GenBank/DDBJ whole genome shotgun (WGS) entry which is preliminary data.</text>
</comment>
<proteinExistence type="predicted"/>
<reference evidence="3 4" key="1">
    <citation type="journal article" date="2018" name="ACS Chem. Biol.">
        <title>Ketoreductase domain dysfunction expands chemodiversity: malyngamide biosynthesis in the cyanobacterium Okeania hirsuta.</title>
        <authorList>
            <person name="Moss N.A."/>
            <person name="Leao T."/>
            <person name="Rankin M."/>
            <person name="McCullough T.M."/>
            <person name="Qu P."/>
            <person name="Korobeynikov A."/>
            <person name="Smith J.L."/>
            <person name="Gerwick L."/>
            <person name="Gerwick W.H."/>
        </authorList>
    </citation>
    <scope>NUCLEOTIDE SEQUENCE [LARGE SCALE GENOMIC DNA]</scope>
    <source>
        <strain evidence="3 4">PAB10Feb10-1</strain>
    </source>
</reference>
<dbReference type="EMBL" id="RCBY01000026">
    <property type="protein sequence ID" value="RQH49142.1"/>
    <property type="molecule type" value="Genomic_DNA"/>
</dbReference>
<dbReference type="RefSeq" id="WP_124144437.1">
    <property type="nucleotide sequence ID" value="NZ_CAWOKI010000018.1"/>
</dbReference>
<dbReference type="NCBIfam" id="TIGR02595">
    <property type="entry name" value="PEP_CTERM"/>
    <property type="match status" value="1"/>
</dbReference>
<evidence type="ECO:0000313" key="3">
    <source>
        <dbReference type="EMBL" id="RQH49142.1"/>
    </source>
</evidence>
<sequence length="41" mass="4330">MFTTNTQSTPDPKSTPEPSSLLGIAGTVAIAALSRKKQQKK</sequence>
<keyword evidence="4" id="KW-1185">Reference proteome</keyword>
<feature type="compositionally biased region" description="Polar residues" evidence="1">
    <location>
        <begin position="1"/>
        <end position="18"/>
    </location>
</feature>
<dbReference type="Pfam" id="PF07589">
    <property type="entry name" value="PEP-CTERM"/>
    <property type="match status" value="1"/>
</dbReference>